<dbReference type="GO" id="GO:0000140">
    <property type="term" value="F:acylglycerone-phosphate reductase (NADP+) activity"/>
    <property type="evidence" value="ECO:0007669"/>
    <property type="project" value="TreeGrafter"/>
</dbReference>
<dbReference type="PANTHER" id="PTHR44169:SF6">
    <property type="entry name" value="NADPH-DEPENDENT 1-ACYLDIHYDROXYACETONE PHOSPHATE REDUCTASE"/>
    <property type="match status" value="1"/>
</dbReference>
<dbReference type="Pfam" id="PF00106">
    <property type="entry name" value="adh_short"/>
    <property type="match status" value="1"/>
</dbReference>
<proteinExistence type="inferred from homology"/>
<dbReference type="GO" id="GO:0006654">
    <property type="term" value="P:phosphatidic acid biosynthetic process"/>
    <property type="evidence" value="ECO:0007669"/>
    <property type="project" value="TreeGrafter"/>
</dbReference>
<evidence type="ECO:0000256" key="3">
    <source>
        <dbReference type="ARBA" id="ARBA00023002"/>
    </source>
</evidence>
<comment type="similarity">
    <text evidence="1 4">Belongs to the short-chain dehydrogenases/reductases (SDR) family.</text>
</comment>
<keyword evidence="6" id="KW-1185">Reference proteome</keyword>
<dbReference type="GO" id="GO:0004806">
    <property type="term" value="F:triacylglycerol lipase activity"/>
    <property type="evidence" value="ECO:0007669"/>
    <property type="project" value="TreeGrafter"/>
</dbReference>
<name>A0AAE0LXN2_9PEZI</name>
<dbReference type="PRINTS" id="PR00080">
    <property type="entry name" value="SDRFAMILY"/>
</dbReference>
<dbReference type="EMBL" id="JAUEPN010000001">
    <property type="protein sequence ID" value="KAK3301205.1"/>
    <property type="molecule type" value="Genomic_DNA"/>
</dbReference>
<keyword evidence="3" id="KW-0560">Oxidoreductase</keyword>
<reference evidence="5" key="2">
    <citation type="submission" date="2023-06" db="EMBL/GenBank/DDBJ databases">
        <authorList>
            <consortium name="Lawrence Berkeley National Laboratory"/>
            <person name="Haridas S."/>
            <person name="Hensen N."/>
            <person name="Bonometti L."/>
            <person name="Westerberg I."/>
            <person name="Brannstrom I.O."/>
            <person name="Guillou S."/>
            <person name="Cros-Aarteil S."/>
            <person name="Calhoun S."/>
            <person name="Kuo A."/>
            <person name="Mondo S."/>
            <person name="Pangilinan J."/>
            <person name="Riley R."/>
            <person name="Labutti K."/>
            <person name="Andreopoulos B."/>
            <person name="Lipzen A."/>
            <person name="Chen C."/>
            <person name="Yanf M."/>
            <person name="Daum C."/>
            <person name="Ng V."/>
            <person name="Clum A."/>
            <person name="Steindorff A."/>
            <person name="Ohm R."/>
            <person name="Martin F."/>
            <person name="Silar P."/>
            <person name="Natvig D."/>
            <person name="Lalanne C."/>
            <person name="Gautier V."/>
            <person name="Ament-Velasquez S.L."/>
            <person name="Kruys A."/>
            <person name="Hutchinson M.I."/>
            <person name="Powell A.J."/>
            <person name="Barry K."/>
            <person name="Miller A.N."/>
            <person name="Grigoriev I.V."/>
            <person name="Debuchy R."/>
            <person name="Gladieux P."/>
            <person name="Thoren M.H."/>
            <person name="Johannesson H."/>
        </authorList>
    </citation>
    <scope>NUCLEOTIDE SEQUENCE</scope>
    <source>
        <strain evidence="5">CBS 168.71</strain>
    </source>
</reference>
<comment type="caution">
    <text evidence="5">The sequence shown here is derived from an EMBL/GenBank/DDBJ whole genome shotgun (WGS) entry which is preliminary data.</text>
</comment>
<organism evidence="5 6">
    <name type="scientific">Chaetomium fimeti</name>
    <dbReference type="NCBI Taxonomy" id="1854472"/>
    <lineage>
        <taxon>Eukaryota</taxon>
        <taxon>Fungi</taxon>
        <taxon>Dikarya</taxon>
        <taxon>Ascomycota</taxon>
        <taxon>Pezizomycotina</taxon>
        <taxon>Sordariomycetes</taxon>
        <taxon>Sordariomycetidae</taxon>
        <taxon>Sordariales</taxon>
        <taxon>Chaetomiaceae</taxon>
        <taxon>Chaetomium</taxon>
    </lineage>
</organism>
<reference evidence="5" key="1">
    <citation type="journal article" date="2023" name="Mol. Phylogenet. Evol.">
        <title>Genome-scale phylogeny and comparative genomics of the fungal order Sordariales.</title>
        <authorList>
            <person name="Hensen N."/>
            <person name="Bonometti L."/>
            <person name="Westerberg I."/>
            <person name="Brannstrom I.O."/>
            <person name="Guillou S."/>
            <person name="Cros-Aarteil S."/>
            <person name="Calhoun S."/>
            <person name="Haridas S."/>
            <person name="Kuo A."/>
            <person name="Mondo S."/>
            <person name="Pangilinan J."/>
            <person name="Riley R."/>
            <person name="LaButti K."/>
            <person name="Andreopoulos B."/>
            <person name="Lipzen A."/>
            <person name="Chen C."/>
            <person name="Yan M."/>
            <person name="Daum C."/>
            <person name="Ng V."/>
            <person name="Clum A."/>
            <person name="Steindorff A."/>
            <person name="Ohm R.A."/>
            <person name="Martin F."/>
            <person name="Silar P."/>
            <person name="Natvig D.O."/>
            <person name="Lalanne C."/>
            <person name="Gautier V."/>
            <person name="Ament-Velasquez S.L."/>
            <person name="Kruys A."/>
            <person name="Hutchinson M.I."/>
            <person name="Powell A.J."/>
            <person name="Barry K."/>
            <person name="Miller A.N."/>
            <person name="Grigoriev I.V."/>
            <person name="Debuchy R."/>
            <person name="Gladieux P."/>
            <person name="Hiltunen Thoren M."/>
            <person name="Johannesson H."/>
        </authorList>
    </citation>
    <scope>NUCLEOTIDE SEQUENCE</scope>
    <source>
        <strain evidence="5">CBS 168.71</strain>
    </source>
</reference>
<evidence type="ECO:0000313" key="6">
    <source>
        <dbReference type="Proteomes" id="UP001278766"/>
    </source>
</evidence>
<dbReference type="SUPFAM" id="SSF51735">
    <property type="entry name" value="NAD(P)-binding Rossmann-fold domains"/>
    <property type="match status" value="1"/>
</dbReference>
<dbReference type="Proteomes" id="UP001278766">
    <property type="component" value="Unassembled WGS sequence"/>
</dbReference>
<dbReference type="GeneID" id="87837181"/>
<gene>
    <name evidence="5" type="ORF">B0H64DRAFT_315293</name>
</gene>
<dbReference type="GO" id="GO:0005783">
    <property type="term" value="C:endoplasmic reticulum"/>
    <property type="evidence" value="ECO:0007669"/>
    <property type="project" value="TreeGrafter"/>
</dbReference>
<evidence type="ECO:0000256" key="1">
    <source>
        <dbReference type="ARBA" id="ARBA00006484"/>
    </source>
</evidence>
<protein>
    <submittedName>
        <fullName evidence="5">Short chain dehydrogenase</fullName>
    </submittedName>
</protein>
<dbReference type="PANTHER" id="PTHR44169">
    <property type="entry name" value="NADPH-DEPENDENT 1-ACYLDIHYDROXYACETONE PHOSPHATE REDUCTASE"/>
    <property type="match status" value="1"/>
</dbReference>
<dbReference type="RefSeq" id="XP_062664719.1">
    <property type="nucleotide sequence ID" value="XM_062800233.1"/>
</dbReference>
<evidence type="ECO:0000313" key="5">
    <source>
        <dbReference type="EMBL" id="KAK3301205.1"/>
    </source>
</evidence>
<dbReference type="InterPro" id="IPR002347">
    <property type="entry name" value="SDR_fam"/>
</dbReference>
<evidence type="ECO:0000256" key="4">
    <source>
        <dbReference type="RuleBase" id="RU000363"/>
    </source>
</evidence>
<sequence length="300" mass="31846">MGQFASSERGHEGGPKSVLITGCSDGGLGAALATAFHNAGLHVYATARDVSKMKNLAASGIDTLELDVTSPSSIASCASKLPSLDILVNNAAVMLTMTAADVSVEEAKKLFDTNLWGTVRMCQAFLPLLIKSKGMIVNHTSIASVLPVPGGAAYAASKSALAMYSAILRMEVESFEVQVVDLKTGTVGPTNLINNNYTRTVTRADHSILPAGSCYQPAKDLLEPILRQDNFKGSGMRPAEWARAVTGDLLNNTRPPPLIFRGHYVILAKLAAWLPFGAMDGIVKKTTKFDQVDSVLRQLG</sequence>
<keyword evidence="2" id="KW-0521">NADP</keyword>
<dbReference type="GO" id="GO:0019433">
    <property type="term" value="P:triglyceride catabolic process"/>
    <property type="evidence" value="ECO:0007669"/>
    <property type="project" value="TreeGrafter"/>
</dbReference>
<evidence type="ECO:0000256" key="2">
    <source>
        <dbReference type="ARBA" id="ARBA00022857"/>
    </source>
</evidence>
<dbReference type="AlphaFoldDB" id="A0AAE0LXN2"/>
<dbReference type="GO" id="GO:0005811">
    <property type="term" value="C:lipid droplet"/>
    <property type="evidence" value="ECO:0007669"/>
    <property type="project" value="TreeGrafter"/>
</dbReference>
<dbReference type="PROSITE" id="PS00061">
    <property type="entry name" value="ADH_SHORT"/>
    <property type="match status" value="1"/>
</dbReference>
<dbReference type="InterPro" id="IPR036291">
    <property type="entry name" value="NAD(P)-bd_dom_sf"/>
</dbReference>
<dbReference type="Gene3D" id="3.40.50.720">
    <property type="entry name" value="NAD(P)-binding Rossmann-like Domain"/>
    <property type="match status" value="1"/>
</dbReference>
<dbReference type="InterPro" id="IPR020904">
    <property type="entry name" value="Sc_DH/Rdtase_CS"/>
</dbReference>
<dbReference type="PRINTS" id="PR00081">
    <property type="entry name" value="GDHRDH"/>
</dbReference>
<accession>A0AAE0LXN2</accession>